<reference evidence="2" key="1">
    <citation type="submission" date="2006-03" db="EMBL/GenBank/DDBJ databases">
        <title>Complete sequence of Rhodopseudomonas palustris BisB18.</title>
        <authorList>
            <consortium name="US DOE Joint Genome Institute"/>
            <person name="Copeland A."/>
            <person name="Lucas S."/>
            <person name="Lapidus A."/>
            <person name="Barry K."/>
            <person name="Detter J.C."/>
            <person name="Glavina del Rio T."/>
            <person name="Hammon N."/>
            <person name="Israni S."/>
            <person name="Dalin E."/>
            <person name="Tice H."/>
            <person name="Pitluck S."/>
            <person name="Chain P."/>
            <person name="Malfatti S."/>
            <person name="Shin M."/>
            <person name="Vergez L."/>
            <person name="Schmutz J."/>
            <person name="Larimer F."/>
            <person name="Land M."/>
            <person name="Hauser L."/>
            <person name="Pelletier D.A."/>
            <person name="Kyrpides N."/>
            <person name="Anderson I."/>
            <person name="Oda Y."/>
            <person name="Harwood C.S."/>
            <person name="Richardson P."/>
        </authorList>
    </citation>
    <scope>NUCLEOTIDE SEQUENCE [LARGE SCALE GENOMIC DNA]</scope>
    <source>
        <strain evidence="2">BisB18</strain>
    </source>
</reference>
<dbReference type="eggNOG" id="COG3637">
    <property type="taxonomic scope" value="Bacteria"/>
</dbReference>
<dbReference type="SUPFAM" id="SSF56935">
    <property type="entry name" value="Porins"/>
    <property type="match status" value="1"/>
</dbReference>
<name>Q213D2_RHOPB</name>
<accession>Q213D2</accession>
<organism evidence="2">
    <name type="scientific">Rhodopseudomonas palustris (strain BisB18)</name>
    <dbReference type="NCBI Taxonomy" id="316056"/>
    <lineage>
        <taxon>Bacteria</taxon>
        <taxon>Pseudomonadati</taxon>
        <taxon>Pseudomonadota</taxon>
        <taxon>Alphaproteobacteria</taxon>
        <taxon>Hyphomicrobiales</taxon>
        <taxon>Nitrobacteraceae</taxon>
        <taxon>Rhodopseudomonas</taxon>
    </lineage>
</organism>
<dbReference type="AlphaFoldDB" id="Q213D2"/>
<dbReference type="Pfam" id="PF11854">
    <property type="entry name" value="MtrB_PioB"/>
    <property type="match status" value="1"/>
</dbReference>
<dbReference type="KEGG" id="rpc:RPC_2959"/>
<evidence type="ECO:0000256" key="1">
    <source>
        <dbReference type="SAM" id="MobiDB-lite"/>
    </source>
</evidence>
<dbReference type="STRING" id="316056.RPC_2959"/>
<protein>
    <submittedName>
        <fullName evidence="2">Putative outer membrane protein</fullName>
    </submittedName>
</protein>
<proteinExistence type="predicted"/>
<dbReference type="InterPro" id="IPR020016">
    <property type="entry name" value="Decahaem-assoc_OM_MtrB/PioB"/>
</dbReference>
<dbReference type="EMBL" id="CP000301">
    <property type="protein sequence ID" value="ABD88504.1"/>
    <property type="molecule type" value="Genomic_DNA"/>
</dbReference>
<dbReference type="NCBIfam" id="TIGR03509">
    <property type="entry name" value="OMP_MtrB_PioB"/>
    <property type="match status" value="1"/>
</dbReference>
<gene>
    <name evidence="2" type="ordered locus">RPC_2959</name>
</gene>
<feature type="region of interest" description="Disordered" evidence="1">
    <location>
        <begin position="91"/>
        <end position="113"/>
    </location>
</feature>
<evidence type="ECO:0000313" key="2">
    <source>
        <dbReference type="EMBL" id="ABD88504.1"/>
    </source>
</evidence>
<sequence>MAPLGKAAGAGNGERRHDIRHVDIKGGWEMMIKQRLLPMSAALAMVTAAPLNANAADPPAAVPDFEAAHEGYDFSGEFDVGGRAFIKRPPKSSAHYVTPASPTAPANRDPNNRSKFEEYGAIPPGLFAEYLRMTLQSKDGLYFGELRADNIGNNNQRYIVDASKAGEHYLTVVWDQIPHLYNTSALSIWNGVGTNNLTTTVAIPGSTLAPVGGVSTPAQRAAVTNALAGKFNPLDVAIQRDKAAVAYRWTPDPHWDVKASYSHEKREGIQTSGVAIGGLGSLQQLQAPRPIDDTTQIGKVTGQYFGPTPWGGHFNVQVGGGVSLFENNYSSFTVQNPFADTVTPSIYSPAARISLMPSNQAYNTTVTSGVDLPFKTRWNSTIQYTTMRQNEQFMPFTVNPNIATFLLPASSLNGEVNTFLYNTNATTQWTPEFRSTFRYRIYDNANQTPELLMPSYVVEDSSATGIAAGVPRRALAMSYTKQYASEDFQWRPAKWVTLGSSFGWEQWDRTRRDANVTNEFIGRGTADFKIYDVATLRSSLQYAERRYDNYDGRAMSLDTYYAASNTGTNFLIRKFDMANRNQTKANVFLDISGPSGSIFRDFVISPTAGLRFEDYPDDPAFFGLRKSDSWNGGVDVTYVFKPGTALQASYLYETYDRFQVGSGTITNPVTNATFPAVPDAFTSNTHEKVHTILVAANAEIIPGSLDFKLGYSLSLGKEDWDYGAFANYPLQGNGVGYSPFPTVRTNVQRLDASLKHTVDPSIVTQLGWTGEVYLKARYIWERSSVENWQQDLMSPYLYLVDQTLARLIDMGATNPNYNAQYFQLSLNAKW</sequence>
<dbReference type="HOGENOM" id="CLU_348107_0_0_5"/>